<keyword evidence="11" id="KW-1185">Reference proteome</keyword>
<feature type="transmembrane region" description="Helical" evidence="8">
    <location>
        <begin position="130"/>
        <end position="150"/>
    </location>
</feature>
<keyword evidence="6 8" id="KW-1133">Transmembrane helix</keyword>
<comment type="similarity">
    <text evidence="2">Belongs to the binding-protein-dependent transport system permease family. CysTW subfamily.</text>
</comment>
<dbReference type="InterPro" id="IPR000515">
    <property type="entry name" value="MetI-like"/>
</dbReference>
<name>E7MLE2_9FIRM</name>
<evidence type="ECO:0000256" key="7">
    <source>
        <dbReference type="ARBA" id="ARBA00023136"/>
    </source>
</evidence>
<dbReference type="Proteomes" id="UP000004097">
    <property type="component" value="Unassembled WGS sequence"/>
</dbReference>
<dbReference type="InterPro" id="IPR035906">
    <property type="entry name" value="MetI-like_sf"/>
</dbReference>
<dbReference type="GO" id="GO:0055085">
    <property type="term" value="P:transmembrane transport"/>
    <property type="evidence" value="ECO:0007669"/>
    <property type="project" value="InterPro"/>
</dbReference>
<feature type="transmembrane region" description="Helical" evidence="8">
    <location>
        <begin position="107"/>
        <end position="124"/>
    </location>
</feature>
<feature type="transmembrane region" description="Helical" evidence="8">
    <location>
        <begin position="61"/>
        <end position="87"/>
    </location>
</feature>
<keyword evidence="5 8" id="KW-0812">Transmembrane</keyword>
<dbReference type="PROSITE" id="PS50928">
    <property type="entry name" value="ABC_TM1"/>
    <property type="match status" value="1"/>
</dbReference>
<comment type="caution">
    <text evidence="10">The sequence shown here is derived from an EMBL/GenBank/DDBJ whole genome shotgun (WGS) entry which is preliminary data.</text>
</comment>
<evidence type="ECO:0000256" key="2">
    <source>
        <dbReference type="ARBA" id="ARBA00007069"/>
    </source>
</evidence>
<feature type="transmembrane region" description="Helical" evidence="8">
    <location>
        <begin position="233"/>
        <end position="252"/>
    </location>
</feature>
<keyword evidence="4" id="KW-1003">Cell membrane</keyword>
<gene>
    <name evidence="10" type="ORF">HMPREF9430_00245</name>
</gene>
<keyword evidence="7 8" id="KW-0472">Membrane</keyword>
<dbReference type="SUPFAM" id="SSF161098">
    <property type="entry name" value="MetI-like"/>
    <property type="match status" value="1"/>
</dbReference>
<reference evidence="10 11" key="1">
    <citation type="submission" date="2010-08" db="EMBL/GenBank/DDBJ databases">
        <authorList>
            <person name="Weinstock G."/>
            <person name="Sodergren E."/>
            <person name="Clifton S."/>
            <person name="Fulton L."/>
            <person name="Fulton B."/>
            <person name="Courtney L."/>
            <person name="Fronick C."/>
            <person name="Harrison M."/>
            <person name="Strong C."/>
            <person name="Farmer C."/>
            <person name="Delahaunty K."/>
            <person name="Markovic C."/>
            <person name="Hall O."/>
            <person name="Minx P."/>
            <person name="Tomlinson C."/>
            <person name="Mitreva M."/>
            <person name="Hou S."/>
            <person name="Chen J."/>
            <person name="Wollam A."/>
            <person name="Pepin K.H."/>
            <person name="Johnson M."/>
            <person name="Bhonagiri V."/>
            <person name="Zhang X."/>
            <person name="Suruliraj S."/>
            <person name="Warren W."/>
            <person name="Chinwalla A."/>
            <person name="Mardis E.R."/>
            <person name="Wilson R.K."/>
        </authorList>
    </citation>
    <scope>NUCLEOTIDE SEQUENCE [LARGE SCALE GENOMIC DNA]</scope>
    <source>
        <strain evidence="10 11">F0204</strain>
    </source>
</reference>
<organism evidence="10 11">
    <name type="scientific">Solobacterium moorei F0204</name>
    <dbReference type="NCBI Taxonomy" id="706433"/>
    <lineage>
        <taxon>Bacteria</taxon>
        <taxon>Bacillati</taxon>
        <taxon>Bacillota</taxon>
        <taxon>Erysipelotrichia</taxon>
        <taxon>Erysipelotrichales</taxon>
        <taxon>Erysipelotrichaceae</taxon>
        <taxon>Solobacterium</taxon>
    </lineage>
</organism>
<dbReference type="GO" id="GO:0005886">
    <property type="term" value="C:plasma membrane"/>
    <property type="evidence" value="ECO:0007669"/>
    <property type="project" value="UniProtKB-SubCell"/>
</dbReference>
<dbReference type="Pfam" id="PF00528">
    <property type="entry name" value="BPD_transp_1"/>
    <property type="match status" value="1"/>
</dbReference>
<comment type="subcellular location">
    <subcellularLocation>
        <location evidence="1 8">Cell membrane</location>
        <topology evidence="1 8">Multi-pass membrane protein</topology>
    </subcellularLocation>
</comment>
<dbReference type="Gene3D" id="1.10.3720.10">
    <property type="entry name" value="MetI-like"/>
    <property type="match status" value="1"/>
</dbReference>
<evidence type="ECO:0000256" key="5">
    <source>
        <dbReference type="ARBA" id="ARBA00022692"/>
    </source>
</evidence>
<dbReference type="eggNOG" id="COG1177">
    <property type="taxonomic scope" value="Bacteria"/>
</dbReference>
<dbReference type="RefSeq" id="WP_006525094.1">
    <property type="nucleotide sequence ID" value="NZ_GL637645.1"/>
</dbReference>
<dbReference type="EMBL" id="AECQ01000004">
    <property type="protein sequence ID" value="EFW25085.1"/>
    <property type="molecule type" value="Genomic_DNA"/>
</dbReference>
<evidence type="ECO:0000256" key="3">
    <source>
        <dbReference type="ARBA" id="ARBA00022448"/>
    </source>
</evidence>
<evidence type="ECO:0000313" key="10">
    <source>
        <dbReference type="EMBL" id="EFW25085.1"/>
    </source>
</evidence>
<feature type="transmembrane region" description="Helical" evidence="8">
    <location>
        <begin position="12"/>
        <end position="32"/>
    </location>
</feature>
<evidence type="ECO:0000259" key="9">
    <source>
        <dbReference type="PROSITE" id="PS50928"/>
    </source>
</evidence>
<keyword evidence="3 8" id="KW-0813">Transport</keyword>
<proteinExistence type="inferred from homology"/>
<dbReference type="GeneID" id="89619511"/>
<dbReference type="PANTHER" id="PTHR43848:SF2">
    <property type="entry name" value="PUTRESCINE TRANSPORT SYSTEM PERMEASE PROTEIN POTI"/>
    <property type="match status" value="1"/>
</dbReference>
<feature type="domain" description="ABC transmembrane type-1" evidence="9">
    <location>
        <begin position="62"/>
        <end position="250"/>
    </location>
</feature>
<evidence type="ECO:0000256" key="6">
    <source>
        <dbReference type="ARBA" id="ARBA00022989"/>
    </source>
</evidence>
<dbReference type="HOGENOM" id="CLU_016047_3_0_9"/>
<dbReference type="STRING" id="706433.HMPREF9430_00245"/>
<dbReference type="PANTHER" id="PTHR43848">
    <property type="entry name" value="PUTRESCINE TRANSPORT SYSTEM PERMEASE PROTEIN POTI"/>
    <property type="match status" value="1"/>
</dbReference>
<dbReference type="CDD" id="cd06261">
    <property type="entry name" value="TM_PBP2"/>
    <property type="match status" value="1"/>
</dbReference>
<dbReference type="AlphaFoldDB" id="E7MLE2"/>
<protein>
    <submittedName>
        <fullName evidence="10">ABC transporter, permease protein</fullName>
    </submittedName>
</protein>
<evidence type="ECO:0000256" key="8">
    <source>
        <dbReference type="RuleBase" id="RU363032"/>
    </source>
</evidence>
<accession>E7MLE2</accession>
<dbReference type="InterPro" id="IPR051789">
    <property type="entry name" value="Bact_Polyamine_Transport"/>
</dbReference>
<evidence type="ECO:0000256" key="1">
    <source>
        <dbReference type="ARBA" id="ARBA00004651"/>
    </source>
</evidence>
<sequence>MEKKNSIFGKLYLALIMAFFYLPILYVVFFSFNRSKSLTRFTGFSLRWYENMFNNRSILEAIYYTVLCAVLATLISTLIGTITAIGLSKSKRITRELFQQVNNLPMLNPEIVTAIGLMLFFTSLRIQTGFTTMLLAHIAFCTPYVILSVLPRLRRIDKNMAEAALDLGCTPWQAMWKVIIPQIKGGIIAGALVAFSMSFDDFVISMFTTGPGVSNISIYVYANVKRVNPTINALSAIIVYVITVVLIVVNVVPMINERRKAKLNAQITESN</sequence>
<evidence type="ECO:0000256" key="4">
    <source>
        <dbReference type="ARBA" id="ARBA00022475"/>
    </source>
</evidence>
<evidence type="ECO:0000313" key="11">
    <source>
        <dbReference type="Proteomes" id="UP000004097"/>
    </source>
</evidence>